<dbReference type="Proteomes" id="UP001231109">
    <property type="component" value="Unassembled WGS sequence"/>
</dbReference>
<dbReference type="RefSeq" id="WP_305973424.1">
    <property type="nucleotide sequence ID" value="NZ_JAPJDZ010000002.1"/>
</dbReference>
<comment type="caution">
    <text evidence="2">The sequence shown here is derived from an EMBL/GenBank/DDBJ whole genome shotgun (WGS) entry which is preliminary data.</text>
</comment>
<keyword evidence="3" id="KW-1185">Reference proteome</keyword>
<dbReference type="PANTHER" id="PTHR42886">
    <property type="entry name" value="RE40534P-RELATED"/>
    <property type="match status" value="1"/>
</dbReference>
<proteinExistence type="predicted"/>
<evidence type="ECO:0000313" key="2">
    <source>
        <dbReference type="EMBL" id="MDP5134717.1"/>
    </source>
</evidence>
<dbReference type="EMBL" id="JAPJDZ010000002">
    <property type="protein sequence ID" value="MDP5134717.1"/>
    <property type="molecule type" value="Genomic_DNA"/>
</dbReference>
<feature type="domain" description="AB hydrolase-1" evidence="1">
    <location>
        <begin position="31"/>
        <end position="277"/>
    </location>
</feature>
<dbReference type="InterPro" id="IPR029058">
    <property type="entry name" value="AB_hydrolase_fold"/>
</dbReference>
<dbReference type="InterPro" id="IPR000073">
    <property type="entry name" value="AB_hydrolase_1"/>
</dbReference>
<name>A0ABT9HUA9_9GAMM</name>
<evidence type="ECO:0000313" key="3">
    <source>
        <dbReference type="Proteomes" id="UP001231109"/>
    </source>
</evidence>
<gene>
    <name evidence="2" type="ORF">ORJ04_01980</name>
</gene>
<dbReference type="SUPFAM" id="SSF53474">
    <property type="entry name" value="alpha/beta-Hydrolases"/>
    <property type="match status" value="1"/>
</dbReference>
<sequence>MQLVPWSYHTSLGFTLRGYRTEASSKPVLHMLHGNGFCSRMYQPMLQQLAQQYDLFLSDAQGHGDSDHGGVFVGWNQSATLASDAWLAHRHLYPGATVYGIGHSFGGVLTALIHTTAPSPFQGAVLLDPVLFTPAMLTLMTTLNGVRLYHRNPMAKAALRRRQHWPDRPSAVSYLTNRGMFANWHPDALAAYIDHALKPTEHGLSLKCQPQREAEIFASYPNKLWRQLAEPCPPVKVLYGKDSYDFVIKSLRKWQAINDAINIESLDGGHCFMQEQPILAAERIAIAISSLNSQSK</sequence>
<accession>A0ABT9HUA9</accession>
<organism evidence="2 3">
    <name type="scientific">Rheinheimera baltica</name>
    <dbReference type="NCBI Taxonomy" id="67576"/>
    <lineage>
        <taxon>Bacteria</taxon>
        <taxon>Pseudomonadati</taxon>
        <taxon>Pseudomonadota</taxon>
        <taxon>Gammaproteobacteria</taxon>
        <taxon>Chromatiales</taxon>
        <taxon>Chromatiaceae</taxon>
        <taxon>Rheinheimera</taxon>
    </lineage>
</organism>
<keyword evidence="2" id="KW-0378">Hydrolase</keyword>
<protein>
    <submittedName>
        <fullName evidence="2">Alpha/beta hydrolase</fullName>
    </submittedName>
</protein>
<reference evidence="2 3" key="1">
    <citation type="submission" date="2022-11" db="EMBL/GenBank/DDBJ databases">
        <title>Viruses from the air-sea interface of a natural surface slick.</title>
        <authorList>
            <person name="Rahlff J."/>
            <person name="Holmfeldt K."/>
        </authorList>
    </citation>
    <scope>NUCLEOTIDE SEQUENCE [LARGE SCALE GENOMIC DNA]</scope>
    <source>
        <strain evidence="2 3">SMS4</strain>
    </source>
</reference>
<dbReference type="GO" id="GO:0016787">
    <property type="term" value="F:hydrolase activity"/>
    <property type="evidence" value="ECO:0007669"/>
    <property type="project" value="UniProtKB-KW"/>
</dbReference>
<evidence type="ECO:0000259" key="1">
    <source>
        <dbReference type="Pfam" id="PF12697"/>
    </source>
</evidence>
<dbReference type="Gene3D" id="3.40.50.1820">
    <property type="entry name" value="alpha/beta hydrolase"/>
    <property type="match status" value="1"/>
</dbReference>
<dbReference type="Pfam" id="PF12697">
    <property type="entry name" value="Abhydrolase_6"/>
    <property type="match status" value="1"/>
</dbReference>
<dbReference type="PANTHER" id="PTHR42886:SF29">
    <property type="entry name" value="PUMMELIG, ISOFORM A"/>
    <property type="match status" value="1"/>
</dbReference>